<protein>
    <submittedName>
        <fullName evidence="1">Uncharacterized protein</fullName>
    </submittedName>
</protein>
<keyword evidence="2" id="KW-1185">Reference proteome</keyword>
<comment type="caution">
    <text evidence="1">The sequence shown here is derived from an EMBL/GenBank/DDBJ whole genome shotgun (WGS) entry which is preliminary data.</text>
</comment>
<dbReference type="EMBL" id="JAYGHG010000001">
    <property type="protein sequence ID" value="MEA5579806.1"/>
    <property type="molecule type" value="Genomic_DNA"/>
</dbReference>
<dbReference type="RefSeq" id="WP_323194152.1">
    <property type="nucleotide sequence ID" value="NZ_JAYGHG010000001.1"/>
</dbReference>
<gene>
    <name evidence="1" type="ORF">VB620_00445</name>
</gene>
<name>A0ABU5U8E0_9CYAN</name>
<organism evidence="1 2">
    <name type="scientific">Nodularia harveyana UHCC-0300</name>
    <dbReference type="NCBI Taxonomy" id="2974287"/>
    <lineage>
        <taxon>Bacteria</taxon>
        <taxon>Bacillati</taxon>
        <taxon>Cyanobacteriota</taxon>
        <taxon>Cyanophyceae</taxon>
        <taxon>Nostocales</taxon>
        <taxon>Nodulariaceae</taxon>
        <taxon>Nodularia</taxon>
    </lineage>
</organism>
<evidence type="ECO:0000313" key="2">
    <source>
        <dbReference type="Proteomes" id="UP001302120"/>
    </source>
</evidence>
<sequence>MRKIRLFILLLLLSLFSVLGFADISTYLSERKPIVQCEKSGFYPPQAQKYYTHPQKLVVAPWRGPHNVYGIFAIPTGYSSDALFTVSIPGTPTYCGQFQDTKIVSSDVDQPHLILKGLLNTRIALKLIAQGKLNQLREEKYWRLGYVRR</sequence>
<dbReference type="Proteomes" id="UP001302120">
    <property type="component" value="Unassembled WGS sequence"/>
</dbReference>
<accession>A0ABU5U8E0</accession>
<reference evidence="1 2" key="1">
    <citation type="submission" date="2023-12" db="EMBL/GenBank/DDBJ databases">
        <title>Baltic Sea Cyanobacteria.</title>
        <authorList>
            <person name="Delbaje E."/>
            <person name="Fewer D.P."/>
            <person name="Shishido T.K."/>
        </authorList>
    </citation>
    <scope>NUCLEOTIDE SEQUENCE [LARGE SCALE GENOMIC DNA]</scope>
    <source>
        <strain evidence="1 2">UHCC-0300</strain>
    </source>
</reference>
<proteinExistence type="predicted"/>
<evidence type="ECO:0000313" key="1">
    <source>
        <dbReference type="EMBL" id="MEA5579806.1"/>
    </source>
</evidence>